<dbReference type="AlphaFoldDB" id="A0AAV1DXM9"/>
<feature type="domain" description="DUF7950" evidence="2">
    <location>
        <begin position="184"/>
        <end position="316"/>
    </location>
</feature>
<dbReference type="InterPro" id="IPR057710">
    <property type="entry name" value="DUF7950"/>
</dbReference>
<proteinExistence type="predicted"/>
<dbReference type="PANTHER" id="PTHR33595:SF29">
    <property type="match status" value="1"/>
</dbReference>
<feature type="compositionally biased region" description="Low complexity" evidence="1">
    <location>
        <begin position="90"/>
        <end position="101"/>
    </location>
</feature>
<dbReference type="PANTHER" id="PTHR33595">
    <property type="entry name" value="VON WILLEBRAND FACTOR A DOMAIN PROTEIN"/>
    <property type="match status" value="1"/>
</dbReference>
<protein>
    <submittedName>
        <fullName evidence="3">OLC1v1011788C1</fullName>
    </submittedName>
</protein>
<evidence type="ECO:0000313" key="4">
    <source>
        <dbReference type="Proteomes" id="UP001161247"/>
    </source>
</evidence>
<keyword evidence="4" id="KW-1185">Reference proteome</keyword>
<dbReference type="Proteomes" id="UP001161247">
    <property type="component" value="Chromosome 6"/>
</dbReference>
<evidence type="ECO:0000259" key="2">
    <source>
        <dbReference type="Pfam" id="PF25821"/>
    </source>
</evidence>
<feature type="region of interest" description="Disordered" evidence="1">
    <location>
        <begin position="54"/>
        <end position="119"/>
    </location>
</feature>
<name>A0AAV1DXM9_OLDCO</name>
<reference evidence="3" key="1">
    <citation type="submission" date="2023-03" db="EMBL/GenBank/DDBJ databases">
        <authorList>
            <person name="Julca I."/>
        </authorList>
    </citation>
    <scope>NUCLEOTIDE SEQUENCE</scope>
</reference>
<sequence length="319" mass="34979">MGNGGQRKKKNKGWTAAAAAAASPGLSGQMMMQHHEKAVISRIMLRFRPIAPKPATDGSVSDSSKSNSATVSQLAKRRPKRRYVRANTKNNNNNNNNNSSSSRRRCKPTEREEEKGRDLRFEESDVVCLQTAQHTGEIGSTTGKMISFFGQSIPMGKGSNNNDNLGLGLGLGLGLSLGSDRAVMESWVVVNGMTETTMLGGGEGILGSTDREKMRNLEADTCPGLISDGLHRVQWVNRAYRRMVTDPGVAGAAEEEVEVWLVLKEEIPEGWTVFACTVRVVYTWRGEKYSKTMPCDVWKMDFGGFAWRLDSKAALCLGR</sequence>
<evidence type="ECO:0000313" key="3">
    <source>
        <dbReference type="EMBL" id="CAI9111539.1"/>
    </source>
</evidence>
<dbReference type="Pfam" id="PF25821">
    <property type="entry name" value="DUF7950"/>
    <property type="match status" value="1"/>
</dbReference>
<accession>A0AAV1DXM9</accession>
<feature type="compositionally biased region" description="Basic and acidic residues" evidence="1">
    <location>
        <begin position="107"/>
        <end position="119"/>
    </location>
</feature>
<evidence type="ECO:0000256" key="1">
    <source>
        <dbReference type="SAM" id="MobiDB-lite"/>
    </source>
</evidence>
<feature type="compositionally biased region" description="Basic residues" evidence="1">
    <location>
        <begin position="75"/>
        <end position="84"/>
    </location>
</feature>
<gene>
    <name evidence="3" type="ORF">OLC1_LOCUS18914</name>
</gene>
<organism evidence="3 4">
    <name type="scientific">Oldenlandia corymbosa var. corymbosa</name>
    <dbReference type="NCBI Taxonomy" id="529605"/>
    <lineage>
        <taxon>Eukaryota</taxon>
        <taxon>Viridiplantae</taxon>
        <taxon>Streptophyta</taxon>
        <taxon>Embryophyta</taxon>
        <taxon>Tracheophyta</taxon>
        <taxon>Spermatophyta</taxon>
        <taxon>Magnoliopsida</taxon>
        <taxon>eudicotyledons</taxon>
        <taxon>Gunneridae</taxon>
        <taxon>Pentapetalae</taxon>
        <taxon>asterids</taxon>
        <taxon>lamiids</taxon>
        <taxon>Gentianales</taxon>
        <taxon>Rubiaceae</taxon>
        <taxon>Rubioideae</taxon>
        <taxon>Spermacoceae</taxon>
        <taxon>Hedyotis-Oldenlandia complex</taxon>
        <taxon>Oldenlandia</taxon>
    </lineage>
</organism>
<dbReference type="EMBL" id="OX459123">
    <property type="protein sequence ID" value="CAI9111539.1"/>
    <property type="molecule type" value="Genomic_DNA"/>
</dbReference>
<feature type="compositionally biased region" description="Low complexity" evidence="1">
    <location>
        <begin position="55"/>
        <end position="72"/>
    </location>
</feature>